<dbReference type="Proteomes" id="UP000712281">
    <property type="component" value="Unassembled WGS sequence"/>
</dbReference>
<evidence type="ECO:0000313" key="3">
    <source>
        <dbReference type="Proteomes" id="UP000712281"/>
    </source>
</evidence>
<proteinExistence type="predicted"/>
<accession>A0A8S9KWD6</accession>
<dbReference type="EMBL" id="QGKW02000717">
    <property type="protein sequence ID" value="KAF2597478.1"/>
    <property type="molecule type" value="Genomic_DNA"/>
</dbReference>
<dbReference type="EMBL" id="QGKY02001250">
    <property type="protein sequence ID" value="KAF2561238.1"/>
    <property type="molecule type" value="Genomic_DNA"/>
</dbReference>
<gene>
    <name evidence="2" type="ORF">F2Q68_00009427</name>
    <name evidence="1" type="ORF">F2Q70_00016462</name>
</gene>
<name>A0A8S9KWD6_BRACR</name>
<evidence type="ECO:0000313" key="2">
    <source>
        <dbReference type="EMBL" id="KAF2597478.1"/>
    </source>
</evidence>
<comment type="caution">
    <text evidence="2">The sequence shown here is derived from an EMBL/GenBank/DDBJ whole genome shotgun (WGS) entry which is preliminary data.</text>
</comment>
<sequence>MMGYRSYLEDLLHLYERSIFSAASLFMLAEGVVQYLKNIPAMKTPMVNLQIQLHILLLLLEPTQDSVCLVSGTSSGNKRLHAAVLSTMPAPPPLVR</sequence>
<reference evidence="2" key="1">
    <citation type="submission" date="2019-12" db="EMBL/GenBank/DDBJ databases">
        <title>Genome sequencing and annotation of Brassica cretica.</title>
        <authorList>
            <person name="Studholme D.J."/>
            <person name="Sarris P.F."/>
        </authorList>
    </citation>
    <scope>NUCLEOTIDE SEQUENCE</scope>
    <source>
        <strain evidence="2">PFS-001/15</strain>
        <strain evidence="1">PFS-102/07</strain>
        <tissue evidence="2">Leaf</tissue>
    </source>
</reference>
<dbReference type="AlphaFoldDB" id="A0A8S9KWD6"/>
<organism evidence="2 3">
    <name type="scientific">Brassica cretica</name>
    <name type="common">Mustard</name>
    <dbReference type="NCBI Taxonomy" id="69181"/>
    <lineage>
        <taxon>Eukaryota</taxon>
        <taxon>Viridiplantae</taxon>
        <taxon>Streptophyta</taxon>
        <taxon>Embryophyta</taxon>
        <taxon>Tracheophyta</taxon>
        <taxon>Spermatophyta</taxon>
        <taxon>Magnoliopsida</taxon>
        <taxon>eudicotyledons</taxon>
        <taxon>Gunneridae</taxon>
        <taxon>Pentapetalae</taxon>
        <taxon>rosids</taxon>
        <taxon>malvids</taxon>
        <taxon>Brassicales</taxon>
        <taxon>Brassicaceae</taxon>
        <taxon>Brassiceae</taxon>
        <taxon>Brassica</taxon>
    </lineage>
</organism>
<evidence type="ECO:0000313" key="1">
    <source>
        <dbReference type="EMBL" id="KAF2561238.1"/>
    </source>
</evidence>
<protein>
    <submittedName>
        <fullName evidence="2">Uncharacterized protein</fullName>
    </submittedName>
</protein>